<dbReference type="AlphaFoldDB" id="A0AA43QSV2"/>
<evidence type="ECO:0008006" key="4">
    <source>
        <dbReference type="Google" id="ProtNLM"/>
    </source>
</evidence>
<dbReference type="SUPFAM" id="SSF54001">
    <property type="entry name" value="Cysteine proteinases"/>
    <property type="match status" value="1"/>
</dbReference>
<gene>
    <name evidence="2" type="ORF">OHK93_003073</name>
</gene>
<comment type="similarity">
    <text evidence="1">Belongs to the arylamine N-acetyltransferase family.</text>
</comment>
<comment type="caution">
    <text evidence="2">The sequence shown here is derived from an EMBL/GenBank/DDBJ whole genome shotgun (WGS) entry which is preliminary data.</text>
</comment>
<sequence>MVLLVTIAAQRYMVDVGFGRNGPTLPLLLENNAQEDAIAPGARVRLVRESLPQSLHPTDNSQKMWIYQHRGPSNKTHHHHPSVAGLEGEEERMEERENWIPTYAFTELEFFPQDFEVMKFCASRVRTSFFTYTVVVLKYLVEKDEEGRAVCVGTVQMLGGQVKRTVGGKSEVVKECRTEGERVKVLEDVFGIRLSEREKRGIMGTVAELRGVAS</sequence>
<dbReference type="GO" id="GO:0016407">
    <property type="term" value="F:acetyltransferase activity"/>
    <property type="evidence" value="ECO:0007669"/>
    <property type="project" value="InterPro"/>
</dbReference>
<name>A0AA43QSV2_9LECA</name>
<dbReference type="EMBL" id="JAPUFD010000016">
    <property type="protein sequence ID" value="MDI1491862.1"/>
    <property type="molecule type" value="Genomic_DNA"/>
</dbReference>
<dbReference type="PANTHER" id="PTHR11786:SF0">
    <property type="entry name" value="ARYLAMINE N-ACETYLTRANSFERASE 4-RELATED"/>
    <property type="match status" value="1"/>
</dbReference>
<keyword evidence="3" id="KW-1185">Reference proteome</keyword>
<evidence type="ECO:0000313" key="2">
    <source>
        <dbReference type="EMBL" id="MDI1491862.1"/>
    </source>
</evidence>
<proteinExistence type="inferred from homology"/>
<protein>
    <recommendedName>
        <fullName evidence="4">Arylamine N-acetyltransferase</fullName>
    </recommendedName>
</protein>
<dbReference type="Pfam" id="PF00797">
    <property type="entry name" value="Acetyltransf_2"/>
    <property type="match status" value="1"/>
</dbReference>
<dbReference type="PANTHER" id="PTHR11786">
    <property type="entry name" value="N-HYDROXYARYLAMINE O-ACETYLTRANSFERASE"/>
    <property type="match status" value="1"/>
</dbReference>
<dbReference type="Proteomes" id="UP001161017">
    <property type="component" value="Unassembled WGS sequence"/>
</dbReference>
<evidence type="ECO:0000313" key="3">
    <source>
        <dbReference type="Proteomes" id="UP001161017"/>
    </source>
</evidence>
<dbReference type="InterPro" id="IPR001447">
    <property type="entry name" value="Arylamine_N-AcTrfase"/>
</dbReference>
<reference evidence="2" key="1">
    <citation type="journal article" date="2023" name="Genome Biol. Evol.">
        <title>First Whole Genome Sequence and Flow Cytometry Genome Size Data for the Lichen-Forming Fungus Ramalina farinacea (Ascomycota).</title>
        <authorList>
            <person name="Llewellyn T."/>
            <person name="Mian S."/>
            <person name="Hill R."/>
            <person name="Leitch I.J."/>
            <person name="Gaya E."/>
        </authorList>
    </citation>
    <scope>NUCLEOTIDE SEQUENCE</scope>
    <source>
        <strain evidence="2">LIQ254RAFAR</strain>
    </source>
</reference>
<dbReference type="InterPro" id="IPR038765">
    <property type="entry name" value="Papain-like_cys_pep_sf"/>
</dbReference>
<dbReference type="Gene3D" id="3.30.2140.20">
    <property type="match status" value="1"/>
</dbReference>
<organism evidence="2 3">
    <name type="scientific">Ramalina farinacea</name>
    <dbReference type="NCBI Taxonomy" id="258253"/>
    <lineage>
        <taxon>Eukaryota</taxon>
        <taxon>Fungi</taxon>
        <taxon>Dikarya</taxon>
        <taxon>Ascomycota</taxon>
        <taxon>Pezizomycotina</taxon>
        <taxon>Lecanoromycetes</taxon>
        <taxon>OSLEUM clade</taxon>
        <taxon>Lecanoromycetidae</taxon>
        <taxon>Lecanorales</taxon>
        <taxon>Lecanorineae</taxon>
        <taxon>Ramalinaceae</taxon>
        <taxon>Ramalina</taxon>
    </lineage>
</organism>
<accession>A0AA43QSV2</accession>
<evidence type="ECO:0000256" key="1">
    <source>
        <dbReference type="ARBA" id="ARBA00006547"/>
    </source>
</evidence>
<dbReference type="InterPro" id="IPR053710">
    <property type="entry name" value="Arylamine_NAT_domain_sf"/>
</dbReference>